<evidence type="ECO:0000256" key="1">
    <source>
        <dbReference type="ARBA" id="ARBA00006484"/>
    </source>
</evidence>
<dbReference type="RefSeq" id="WP_117317484.1">
    <property type="nucleotide sequence ID" value="NZ_QQSW01000008.1"/>
</dbReference>
<dbReference type="PROSITE" id="PS00061">
    <property type="entry name" value="ADH_SHORT"/>
    <property type="match status" value="1"/>
</dbReference>
<keyword evidence="2" id="KW-0560">Oxidoreductase</keyword>
<dbReference type="PRINTS" id="PR00080">
    <property type="entry name" value="SDRFAMILY"/>
</dbReference>
<evidence type="ECO:0000313" key="4">
    <source>
        <dbReference type="Proteomes" id="UP000294980"/>
    </source>
</evidence>
<dbReference type="Pfam" id="PF13561">
    <property type="entry name" value="adh_short_C2"/>
    <property type="match status" value="1"/>
</dbReference>
<reference evidence="3 4" key="1">
    <citation type="submission" date="2019-03" db="EMBL/GenBank/DDBJ databases">
        <title>Genomic Encyclopedia of Type Strains, Phase IV (KMG-IV): sequencing the most valuable type-strain genomes for metagenomic binning, comparative biology and taxonomic classification.</title>
        <authorList>
            <person name="Goeker M."/>
        </authorList>
    </citation>
    <scope>NUCLEOTIDE SEQUENCE [LARGE SCALE GENOMIC DNA]</scope>
    <source>
        <strain evidence="3 4">DSM 23344</strain>
    </source>
</reference>
<dbReference type="InterPro" id="IPR002347">
    <property type="entry name" value="SDR_fam"/>
</dbReference>
<dbReference type="PRINTS" id="PR00081">
    <property type="entry name" value="GDHRDH"/>
</dbReference>
<dbReference type="CDD" id="cd05233">
    <property type="entry name" value="SDR_c"/>
    <property type="match status" value="1"/>
</dbReference>
<dbReference type="OrthoDB" id="7055074at2"/>
<evidence type="ECO:0000256" key="2">
    <source>
        <dbReference type="ARBA" id="ARBA00023002"/>
    </source>
</evidence>
<dbReference type="PANTHER" id="PTHR24321:SF8">
    <property type="entry name" value="ESTRADIOL 17-BETA-DEHYDROGENASE 8-RELATED"/>
    <property type="match status" value="1"/>
</dbReference>
<dbReference type="FunFam" id="3.40.50.720:FF:000084">
    <property type="entry name" value="Short-chain dehydrogenase reductase"/>
    <property type="match status" value="1"/>
</dbReference>
<sequence>MQNLQNLTGRHAVVTGGARGLGLAIAQNLAAAGATLTVIDLAQALEVAGLPAAWHPVAMDLGAADSLDAQRRLAADLGSVDVVVANAGVVPAWRRVGELDADEWQRVMNINTWGVAATLGGFAEALAASGRGSAVVMASINGYKAHPRQVLYSASKHAAIGIMRAAALDLGHHGIRVNALAPGAIATEALQQRIVGRQAEGGPDLETALATLDAETALGAIATPQQVANAALWLASDASAGITGIVVPVEAGLGN</sequence>
<evidence type="ECO:0000313" key="3">
    <source>
        <dbReference type="EMBL" id="TCO77007.1"/>
    </source>
</evidence>
<dbReference type="SUPFAM" id="SSF51735">
    <property type="entry name" value="NAD(P)-binding Rossmann-fold domains"/>
    <property type="match status" value="1"/>
</dbReference>
<proteinExistence type="inferred from homology"/>
<dbReference type="GO" id="GO:0016491">
    <property type="term" value="F:oxidoreductase activity"/>
    <property type="evidence" value="ECO:0007669"/>
    <property type="project" value="UniProtKB-KW"/>
</dbReference>
<dbReference type="Gene3D" id="3.40.50.720">
    <property type="entry name" value="NAD(P)-binding Rossmann-like Domain"/>
    <property type="match status" value="1"/>
</dbReference>
<dbReference type="EMBL" id="SLWX01000003">
    <property type="protein sequence ID" value="TCO77007.1"/>
    <property type="molecule type" value="Genomic_DNA"/>
</dbReference>
<comment type="similarity">
    <text evidence="1">Belongs to the short-chain dehydrogenases/reductases (SDR) family.</text>
</comment>
<dbReference type="InterPro" id="IPR036291">
    <property type="entry name" value="NAD(P)-bd_dom_sf"/>
</dbReference>
<dbReference type="Proteomes" id="UP000294980">
    <property type="component" value="Unassembled WGS sequence"/>
</dbReference>
<accession>A0A4R2KVZ3</accession>
<keyword evidence="4" id="KW-1185">Reference proteome</keyword>
<organism evidence="3 4">
    <name type="scientific">Chromatocurvus halotolerans</name>
    <dbReference type="NCBI Taxonomy" id="1132028"/>
    <lineage>
        <taxon>Bacteria</taxon>
        <taxon>Pseudomonadati</taxon>
        <taxon>Pseudomonadota</taxon>
        <taxon>Gammaproteobacteria</taxon>
        <taxon>Cellvibrionales</taxon>
        <taxon>Halieaceae</taxon>
        <taxon>Chromatocurvus</taxon>
    </lineage>
</organism>
<gene>
    <name evidence="3" type="ORF">EV688_10320</name>
</gene>
<protein>
    <submittedName>
        <fullName evidence="3">2-keto-3-deoxy-L-fuconate dehydrogenase</fullName>
    </submittedName>
</protein>
<comment type="caution">
    <text evidence="3">The sequence shown here is derived from an EMBL/GenBank/DDBJ whole genome shotgun (WGS) entry which is preliminary data.</text>
</comment>
<name>A0A4R2KVZ3_9GAMM</name>
<dbReference type="PANTHER" id="PTHR24321">
    <property type="entry name" value="DEHYDROGENASES, SHORT CHAIN"/>
    <property type="match status" value="1"/>
</dbReference>
<dbReference type="AlphaFoldDB" id="A0A4R2KVZ3"/>
<dbReference type="InterPro" id="IPR020904">
    <property type="entry name" value="Sc_DH/Rdtase_CS"/>
</dbReference>